<keyword evidence="3" id="KW-1185">Reference proteome</keyword>
<evidence type="ECO:0000256" key="1">
    <source>
        <dbReference type="SAM" id="MobiDB-lite"/>
    </source>
</evidence>
<name>A0AAV9RT21_9TELE</name>
<feature type="region of interest" description="Disordered" evidence="1">
    <location>
        <begin position="105"/>
        <end position="156"/>
    </location>
</feature>
<evidence type="ECO:0000313" key="3">
    <source>
        <dbReference type="Proteomes" id="UP001311232"/>
    </source>
</evidence>
<dbReference type="EMBL" id="JAHHUM010001453">
    <property type="protein sequence ID" value="KAK5611994.1"/>
    <property type="molecule type" value="Genomic_DNA"/>
</dbReference>
<dbReference type="AlphaFoldDB" id="A0AAV9RT21"/>
<feature type="compositionally biased region" description="Polar residues" evidence="1">
    <location>
        <begin position="125"/>
        <end position="142"/>
    </location>
</feature>
<dbReference type="Proteomes" id="UP001311232">
    <property type="component" value="Unassembled WGS sequence"/>
</dbReference>
<sequence length="156" mass="17234">MYDMPTMTLVEPVARLLSEVGERRGVQGEQEKVRRDKEYLVCGDQGEKGEVELGEQNEGKNSVESFFGAGVEGETVEAEGVMELEASAPIKRRSKRKNVVAAVQASKQTSKLAAESKELSDSSDNESWFSDTSEASVSQTTSKEPRYPVESYRTFL</sequence>
<reference evidence="2 3" key="1">
    <citation type="submission" date="2021-06" db="EMBL/GenBank/DDBJ databases">
        <authorList>
            <person name="Palmer J.M."/>
        </authorList>
    </citation>
    <scope>NUCLEOTIDE SEQUENCE [LARGE SCALE GENOMIC DNA]</scope>
    <source>
        <strain evidence="2 3">MEX-2019</strain>
        <tissue evidence="2">Muscle</tissue>
    </source>
</reference>
<accession>A0AAV9RT21</accession>
<gene>
    <name evidence="2" type="ORF">CRENBAI_003262</name>
</gene>
<proteinExistence type="predicted"/>
<organism evidence="2 3">
    <name type="scientific">Crenichthys baileyi</name>
    <name type="common">White River springfish</name>
    <dbReference type="NCBI Taxonomy" id="28760"/>
    <lineage>
        <taxon>Eukaryota</taxon>
        <taxon>Metazoa</taxon>
        <taxon>Chordata</taxon>
        <taxon>Craniata</taxon>
        <taxon>Vertebrata</taxon>
        <taxon>Euteleostomi</taxon>
        <taxon>Actinopterygii</taxon>
        <taxon>Neopterygii</taxon>
        <taxon>Teleostei</taxon>
        <taxon>Neoteleostei</taxon>
        <taxon>Acanthomorphata</taxon>
        <taxon>Ovalentaria</taxon>
        <taxon>Atherinomorphae</taxon>
        <taxon>Cyprinodontiformes</taxon>
        <taxon>Goodeidae</taxon>
        <taxon>Crenichthys</taxon>
    </lineage>
</organism>
<comment type="caution">
    <text evidence="2">The sequence shown here is derived from an EMBL/GenBank/DDBJ whole genome shotgun (WGS) entry which is preliminary data.</text>
</comment>
<protein>
    <submittedName>
        <fullName evidence="2">Uncharacterized protein</fullName>
    </submittedName>
</protein>
<evidence type="ECO:0000313" key="2">
    <source>
        <dbReference type="EMBL" id="KAK5611994.1"/>
    </source>
</evidence>